<gene>
    <name evidence="1" type="ORF">ACOLOM_LOCUS149</name>
</gene>
<dbReference type="Proteomes" id="UP000789525">
    <property type="component" value="Unassembled WGS sequence"/>
</dbReference>
<name>A0ACA9JW82_9GLOM</name>
<evidence type="ECO:0000313" key="2">
    <source>
        <dbReference type="Proteomes" id="UP000789525"/>
    </source>
</evidence>
<organism evidence="1 2">
    <name type="scientific">Acaulospora colombiana</name>
    <dbReference type="NCBI Taxonomy" id="27376"/>
    <lineage>
        <taxon>Eukaryota</taxon>
        <taxon>Fungi</taxon>
        <taxon>Fungi incertae sedis</taxon>
        <taxon>Mucoromycota</taxon>
        <taxon>Glomeromycotina</taxon>
        <taxon>Glomeromycetes</taxon>
        <taxon>Diversisporales</taxon>
        <taxon>Acaulosporaceae</taxon>
        <taxon>Acaulospora</taxon>
    </lineage>
</organism>
<protein>
    <submittedName>
        <fullName evidence="1">11536_t:CDS:1</fullName>
    </submittedName>
</protein>
<proteinExistence type="predicted"/>
<evidence type="ECO:0000313" key="1">
    <source>
        <dbReference type="EMBL" id="CAG8439689.1"/>
    </source>
</evidence>
<keyword evidence="2" id="KW-1185">Reference proteome</keyword>
<reference evidence="1" key="1">
    <citation type="submission" date="2021-06" db="EMBL/GenBank/DDBJ databases">
        <authorList>
            <person name="Kallberg Y."/>
            <person name="Tangrot J."/>
            <person name="Rosling A."/>
        </authorList>
    </citation>
    <scope>NUCLEOTIDE SEQUENCE</scope>
    <source>
        <strain evidence="1">CL356</strain>
    </source>
</reference>
<comment type="caution">
    <text evidence="1">The sequence shown here is derived from an EMBL/GenBank/DDBJ whole genome shotgun (WGS) entry which is preliminary data.</text>
</comment>
<accession>A0ACA9JW82</accession>
<sequence>MGKHKSSKTLKTPINIEPSWINLVYDYTSNHDPEELHESISKVKALLDDSKATWEQQCQYLKDIEKFLPSKKSKCNPDSTVTAPSANYLNQIEFIVEPIISEIYFKSADPLTKRHCIPILDSCYIISSKSRVSDDVLKRSNKTIASFTREYSNYISNEYYSEQSFYQKATTIYLTLDFPIGFSAVRENLFDTIFFLVECLTSIIQRVNIEKKVRKESSLVGSMSVKLSHQMSDSQHVIKSIVALLSRFQEQLRFKFENVGERYSNPHSNPDDSKMEAMICNLLNGCLVICSDDIYIKDVRQLSGMALAATFNLLGSQSFISKQIVDQLFKVQNDPQGRDIYILNRMGIKVPDSLIDERGWADDEPLMLAVSRGLLSNLSRSILAYPISLECETAVAALSAQTKVVAFETMGIWLEEAENLLNDPHSNEQSTKDIKSIFSPDILEKLMLYVWNNWDDPVDAIQYKSSANRILKVDGQVYGLIMFVKPASFWRLLEILQNENNLKKFVEDEQHSLNALMLIIKIARSLDIFDSGKFIDDSSSNEKYNDKIRVQSLQDAIYHLDSSIRIDVLGLICESQKSTTEVTLIELSLLKSFFRMNLNSTSPEFRQKLYGHLNKLFVRLRGNLYALQRDSNSLLAYVEKNKDKQKVKKAESESKLLLDKINDVREFLNWLVKFLAASLYPGASFQRVSCALRIFSTLVKTFGVNNTPLPDGFMENSMTLPFKLPMATPTNVKLILNCLMNPFDENRTLAYEILNMFPSPLPGIELPEQVQEILFWALDSMTSARASESNSGATIFRLVFTKYVIGLEFELNVELVDNNSSQKHCLDDGVVPAGKNLRKLLELLNKQINVASDNLLQASQKHPMHGTLIALQHIFREIDYNSDCVKSNWVKWLENHDRAIGLISEVCRVVLEVLSNPSPEGNVPASFQEMEGFINELVASSEDFDDDGKEGPINQVILSFCWRAVKEAR</sequence>
<dbReference type="EMBL" id="CAJVPT010000151">
    <property type="protein sequence ID" value="CAG8439689.1"/>
    <property type="molecule type" value="Genomic_DNA"/>
</dbReference>